<organism evidence="8 9">
    <name type="scientific">Rhynchophorus ferrugineus</name>
    <name type="common">Red palm weevil</name>
    <name type="synonym">Curculio ferrugineus</name>
    <dbReference type="NCBI Taxonomy" id="354439"/>
    <lineage>
        <taxon>Eukaryota</taxon>
        <taxon>Metazoa</taxon>
        <taxon>Ecdysozoa</taxon>
        <taxon>Arthropoda</taxon>
        <taxon>Hexapoda</taxon>
        <taxon>Insecta</taxon>
        <taxon>Pterygota</taxon>
        <taxon>Neoptera</taxon>
        <taxon>Endopterygota</taxon>
        <taxon>Coleoptera</taxon>
        <taxon>Polyphaga</taxon>
        <taxon>Cucujiformia</taxon>
        <taxon>Curculionidae</taxon>
        <taxon>Dryophthorinae</taxon>
        <taxon>Rhynchophorus</taxon>
    </lineage>
</organism>
<name>A0A834HZ51_RHYFE</name>
<evidence type="ECO:0000313" key="9">
    <source>
        <dbReference type="Proteomes" id="UP000625711"/>
    </source>
</evidence>
<dbReference type="Gene3D" id="3.50.50.60">
    <property type="entry name" value="FAD/NAD(P)-binding domain"/>
    <property type="match status" value="1"/>
</dbReference>
<dbReference type="GO" id="GO:0004497">
    <property type="term" value="F:monooxygenase activity"/>
    <property type="evidence" value="ECO:0007669"/>
    <property type="project" value="UniProtKB-KW"/>
</dbReference>
<evidence type="ECO:0000256" key="2">
    <source>
        <dbReference type="ARBA" id="ARBA00005349"/>
    </source>
</evidence>
<keyword evidence="6" id="KW-0503">Monooxygenase</keyword>
<dbReference type="PANTHER" id="PTHR43876">
    <property type="entry name" value="UBIQUINONE BIOSYNTHESIS MONOOXYGENASE COQ6, MITOCHONDRIAL"/>
    <property type="match status" value="1"/>
</dbReference>
<dbReference type="AlphaFoldDB" id="A0A834HZ51"/>
<dbReference type="OrthoDB" id="683240at2759"/>
<evidence type="ECO:0000256" key="4">
    <source>
        <dbReference type="ARBA" id="ARBA00022827"/>
    </source>
</evidence>
<comment type="cofactor">
    <cofactor evidence="1">
        <name>FAD</name>
        <dbReference type="ChEBI" id="CHEBI:57692"/>
    </cofactor>
</comment>
<dbReference type="InterPro" id="IPR051205">
    <property type="entry name" value="UbiH/COQ6_monooxygenase"/>
</dbReference>
<sequence>MQSDYISWSYHQMGIVSTLKLSEKTTNNIAWQRFLPNGPVAMLPLTDELSSLIWSTTPAEAKRLLSLSEEEFVNELNIALHCKHPSSIIIQQATNLLDTALRMLNCSSVEQKQSPPKIGGIEPNSRACFPLGFGHSSQYIRKGVALVGDAAHRVHPLAGLGVNLGFGDVTCLNEVLGDAVYAGSTLNDINYLKNYETNRQRHNIVTMSAIEGLHRIYNTDLGPVVLLRSLGLQTTQALEPLKRMMMSHASS</sequence>
<gene>
    <name evidence="8" type="ORF">GWI33_017199</name>
</gene>
<evidence type="ECO:0000313" key="8">
    <source>
        <dbReference type="EMBL" id="KAF7269778.1"/>
    </source>
</evidence>
<dbReference type="GO" id="GO:0016705">
    <property type="term" value="F:oxidoreductase activity, acting on paired donors, with incorporation or reduction of molecular oxygen"/>
    <property type="evidence" value="ECO:0007669"/>
    <property type="project" value="InterPro"/>
</dbReference>
<dbReference type="Pfam" id="PF01494">
    <property type="entry name" value="FAD_binding_3"/>
    <property type="match status" value="1"/>
</dbReference>
<dbReference type="NCBIfam" id="TIGR01988">
    <property type="entry name" value="Ubi-OHases"/>
    <property type="match status" value="1"/>
</dbReference>
<comment type="similarity">
    <text evidence="2">Belongs to the UbiH/COQ6 family.</text>
</comment>
<dbReference type="InterPro" id="IPR010971">
    <property type="entry name" value="UbiH/COQ6"/>
</dbReference>
<dbReference type="InterPro" id="IPR036188">
    <property type="entry name" value="FAD/NAD-bd_sf"/>
</dbReference>
<dbReference type="PANTHER" id="PTHR43876:SF7">
    <property type="entry name" value="UBIQUINONE BIOSYNTHESIS MONOOXYGENASE COQ6, MITOCHONDRIAL"/>
    <property type="match status" value="1"/>
</dbReference>
<evidence type="ECO:0000256" key="1">
    <source>
        <dbReference type="ARBA" id="ARBA00001974"/>
    </source>
</evidence>
<protein>
    <recommendedName>
        <fullName evidence="7">FAD-binding domain-containing protein</fullName>
    </recommendedName>
</protein>
<accession>A0A834HZ51</accession>
<feature type="domain" description="FAD-binding" evidence="7">
    <location>
        <begin position="137"/>
        <end position="202"/>
    </location>
</feature>
<dbReference type="SUPFAM" id="SSF51905">
    <property type="entry name" value="FAD/NAD(P)-binding domain"/>
    <property type="match status" value="1"/>
</dbReference>
<dbReference type="GO" id="GO:0005739">
    <property type="term" value="C:mitochondrion"/>
    <property type="evidence" value="ECO:0007669"/>
    <property type="project" value="TreeGrafter"/>
</dbReference>
<keyword evidence="5" id="KW-0560">Oxidoreductase</keyword>
<evidence type="ECO:0000259" key="7">
    <source>
        <dbReference type="Pfam" id="PF01494"/>
    </source>
</evidence>
<keyword evidence="9" id="KW-1185">Reference proteome</keyword>
<dbReference type="InterPro" id="IPR002938">
    <property type="entry name" value="FAD-bd"/>
</dbReference>
<evidence type="ECO:0000256" key="5">
    <source>
        <dbReference type="ARBA" id="ARBA00023002"/>
    </source>
</evidence>
<dbReference type="GO" id="GO:0071949">
    <property type="term" value="F:FAD binding"/>
    <property type="evidence" value="ECO:0007669"/>
    <property type="project" value="InterPro"/>
</dbReference>
<evidence type="ECO:0000256" key="6">
    <source>
        <dbReference type="ARBA" id="ARBA00023033"/>
    </source>
</evidence>
<evidence type="ECO:0000256" key="3">
    <source>
        <dbReference type="ARBA" id="ARBA00022630"/>
    </source>
</evidence>
<dbReference type="GO" id="GO:0006744">
    <property type="term" value="P:ubiquinone biosynthetic process"/>
    <property type="evidence" value="ECO:0007669"/>
    <property type="project" value="InterPro"/>
</dbReference>
<proteinExistence type="inferred from homology"/>
<dbReference type="Gene3D" id="3.30.9.10">
    <property type="entry name" value="D-Amino Acid Oxidase, subunit A, domain 2"/>
    <property type="match status" value="1"/>
</dbReference>
<dbReference type="FunFam" id="3.50.50.60:FF:000021">
    <property type="entry name" value="Ubiquinone biosynthesis monooxygenase COQ6"/>
    <property type="match status" value="1"/>
</dbReference>
<comment type="caution">
    <text evidence="8">The sequence shown here is derived from an EMBL/GenBank/DDBJ whole genome shotgun (WGS) entry which is preliminary data.</text>
</comment>
<keyword evidence="3" id="KW-0285">Flavoprotein</keyword>
<reference evidence="8" key="1">
    <citation type="submission" date="2020-08" db="EMBL/GenBank/DDBJ databases">
        <title>Genome sequencing and assembly of the red palm weevil Rhynchophorus ferrugineus.</title>
        <authorList>
            <person name="Dias G.B."/>
            <person name="Bergman C.M."/>
            <person name="Manee M."/>
        </authorList>
    </citation>
    <scope>NUCLEOTIDE SEQUENCE</scope>
    <source>
        <strain evidence="8">AA-2017</strain>
        <tissue evidence="8">Whole larva</tissue>
    </source>
</reference>
<dbReference type="Proteomes" id="UP000625711">
    <property type="component" value="Unassembled WGS sequence"/>
</dbReference>
<keyword evidence="4" id="KW-0274">FAD</keyword>
<dbReference type="EMBL" id="JAACXV010014186">
    <property type="protein sequence ID" value="KAF7269778.1"/>
    <property type="molecule type" value="Genomic_DNA"/>
</dbReference>